<dbReference type="Gene3D" id="2.130.10.10">
    <property type="entry name" value="YVTN repeat-like/Quinoprotein amine dehydrogenase"/>
    <property type="match status" value="5"/>
</dbReference>
<keyword evidence="3" id="KW-0378">Hydrolase</keyword>
<dbReference type="Pfam" id="PF15902">
    <property type="entry name" value="Sortilin-Vps10"/>
    <property type="match status" value="2"/>
</dbReference>
<dbReference type="EMBL" id="VIKR01000001">
    <property type="protein sequence ID" value="TQV77214.1"/>
    <property type="molecule type" value="Genomic_DNA"/>
</dbReference>
<evidence type="ECO:0000313" key="4">
    <source>
        <dbReference type="Proteomes" id="UP000317839"/>
    </source>
</evidence>
<dbReference type="CDD" id="cd15482">
    <property type="entry name" value="Sialidase_non-viral"/>
    <property type="match status" value="2"/>
</dbReference>
<dbReference type="Proteomes" id="UP000317839">
    <property type="component" value="Unassembled WGS sequence"/>
</dbReference>
<protein>
    <submittedName>
        <fullName evidence="3">Glycosyl hydrolase</fullName>
    </submittedName>
</protein>
<evidence type="ECO:0000313" key="3">
    <source>
        <dbReference type="EMBL" id="TQV77214.1"/>
    </source>
</evidence>
<name>A0A545TJ02_9GAMM</name>
<comment type="caution">
    <text evidence="3">The sequence shown here is derived from an EMBL/GenBank/DDBJ whole genome shotgun (WGS) entry which is preliminary data.</text>
</comment>
<dbReference type="InterPro" id="IPR015943">
    <property type="entry name" value="WD40/YVTN_repeat-like_dom_sf"/>
</dbReference>
<dbReference type="InterPro" id="IPR031778">
    <property type="entry name" value="Sortilin_N"/>
</dbReference>
<feature type="domain" description="Sortilin N-terminal" evidence="2">
    <location>
        <begin position="74"/>
        <end position="192"/>
    </location>
</feature>
<gene>
    <name evidence="3" type="ORF">FLL45_04510</name>
</gene>
<dbReference type="RefSeq" id="WP_142888574.1">
    <property type="nucleotide sequence ID" value="NZ_VIKR01000001.1"/>
</dbReference>
<keyword evidence="1" id="KW-0677">Repeat</keyword>
<dbReference type="SUPFAM" id="SSF50939">
    <property type="entry name" value="Sialidases"/>
    <property type="match status" value="2"/>
</dbReference>
<keyword evidence="4" id="KW-1185">Reference proteome</keyword>
<dbReference type="PANTHER" id="PTHR12106:SF27">
    <property type="entry name" value="SORTILIN-RELATED RECEPTOR"/>
    <property type="match status" value="1"/>
</dbReference>
<evidence type="ECO:0000256" key="1">
    <source>
        <dbReference type="ARBA" id="ARBA00022737"/>
    </source>
</evidence>
<dbReference type="OrthoDB" id="5664384at2"/>
<dbReference type="AlphaFoldDB" id="A0A545TJ02"/>
<organism evidence="3 4">
    <name type="scientific">Aliikangiella marina</name>
    <dbReference type="NCBI Taxonomy" id="1712262"/>
    <lineage>
        <taxon>Bacteria</taxon>
        <taxon>Pseudomonadati</taxon>
        <taxon>Pseudomonadota</taxon>
        <taxon>Gammaproteobacteria</taxon>
        <taxon>Oceanospirillales</taxon>
        <taxon>Pleioneaceae</taxon>
        <taxon>Aliikangiella</taxon>
    </lineage>
</organism>
<proteinExistence type="predicted"/>
<dbReference type="PANTHER" id="PTHR12106">
    <property type="entry name" value="SORTILIN RELATED"/>
    <property type="match status" value="1"/>
</dbReference>
<accession>A0A545TJ02</accession>
<feature type="domain" description="Sortilin N-terminal" evidence="2">
    <location>
        <begin position="586"/>
        <end position="697"/>
    </location>
</feature>
<dbReference type="InterPro" id="IPR050310">
    <property type="entry name" value="VPS10-sortilin"/>
</dbReference>
<sequence length="1046" mass="117598">MLCIRTSIVLILTFFIIFNSEPIKAADNISAAAKAFEGLEFRSLGPYRGGRSASVEGFDNEPGTYLMGVTGGGVWRTIDDGHSWHNISDGYFGGSIGDIAIAPSDTNVIYVGGGEKTIRGNVSHGEGVWKTTDKGKTWLNVGLTDSRHVPQIQVHPKDANLVYVAALGHLYGANEQRGIFRSKNGGQSWEKILFVNDEVGAIDIKLDPTNPRIIYASTWRVKRTPYNLSSGGEGSGLWKSVDGGDTWNNISTNQGLPREILGISGFAVSPVVQGVVWAIIEAKDGGLFRSDDGGENWRKVNEENKLRQRAWYYTRVYADPKNVDTVYVLNVRFHKSTDGGKSFKSIATPHGDHHDLWIDPKNPSRMAVADDGGVQISNNGGISWTTYFNQPTAQFYRVTTDNHFPYRIYAAQQDNSTVRLNHRSDGGGIDLYDWQPTAGGESGHIAPHAEKPDIVYGGSYMGYLTRYDHQRKNMRSINVWPESYMGSGAGDVKYRFQWNFPIFFSPHDSNKLYTAGNHLFLSTNEGQSWEIISPDLTRNDPATLGPSGGPITKDNTSVEYYGTIFAALESYHEPGVLWTGSDDGLVYISRDAGKNWKNITPRKLPKWTQINSIEIDPFNKGGLFIAATRYKSNDFRPYLFHTKNYGKSWRRIDDGIKQDHFTRVIRADKKRKGLLYAGTESGLYISFDNGEEWQPVQLNLPISPITDLALKNDDLVVATQGRSLWIMDDLNPIRNFDIKNLQQPSLIKPRDTYRFDNYEPSAPGPRAENLKNGVMVNFYLPVEPLLKSTHKKDKQGKEALTLIFKDASGTELKRFATTAKEKHQLMTAKQGFNRFFWNLRTEPPRSFKGMMMWARRMQGYKVVPGEYQVTLKMGEYESTQAFTILKDPRTIATEEDFNLQLAFAKEAWQLLDDTHKAIADIRALKSEIKRLKTSLASDDKYKPLIEMGDSIVEKIDKIENTLYQTKSKAPQDPLGFPVKLNDKLNSVFGLTQWGDRRPTDQAVEVKALLTEKINEQLAAFEAVKAEDLSNFNQKVLELKVPMLMVK</sequence>
<dbReference type="InterPro" id="IPR036278">
    <property type="entry name" value="Sialidase_sf"/>
</dbReference>
<reference evidence="3 4" key="1">
    <citation type="submission" date="2019-06" db="EMBL/GenBank/DDBJ databases">
        <title>Draft genome of Aliikangiella marina GYP-15.</title>
        <authorList>
            <person name="Wang G."/>
        </authorList>
    </citation>
    <scope>NUCLEOTIDE SEQUENCE [LARGE SCALE GENOMIC DNA]</scope>
    <source>
        <strain evidence="3 4">GYP-15</strain>
    </source>
</reference>
<dbReference type="GO" id="GO:0016787">
    <property type="term" value="F:hydrolase activity"/>
    <property type="evidence" value="ECO:0007669"/>
    <property type="project" value="UniProtKB-KW"/>
</dbReference>
<evidence type="ECO:0000259" key="2">
    <source>
        <dbReference type="Pfam" id="PF15902"/>
    </source>
</evidence>